<evidence type="ECO:0000256" key="1">
    <source>
        <dbReference type="SAM" id="MobiDB-lite"/>
    </source>
</evidence>
<feature type="compositionally biased region" description="Gly residues" evidence="1">
    <location>
        <begin position="584"/>
        <end position="593"/>
    </location>
</feature>
<dbReference type="Gene3D" id="3.20.200.10">
    <property type="entry name" value="MHCK/EF2 kinase"/>
    <property type="match status" value="1"/>
</dbReference>
<protein>
    <recommendedName>
        <fullName evidence="4">Alpha-type protein kinase domain-containing protein</fullName>
    </recommendedName>
</protein>
<organism evidence="2 3">
    <name type="scientific">Coprinopsis marcescibilis</name>
    <name type="common">Agaric fungus</name>
    <name type="synonym">Psathyrella marcescibilis</name>
    <dbReference type="NCBI Taxonomy" id="230819"/>
    <lineage>
        <taxon>Eukaryota</taxon>
        <taxon>Fungi</taxon>
        <taxon>Dikarya</taxon>
        <taxon>Basidiomycota</taxon>
        <taxon>Agaricomycotina</taxon>
        <taxon>Agaricomycetes</taxon>
        <taxon>Agaricomycetidae</taxon>
        <taxon>Agaricales</taxon>
        <taxon>Agaricineae</taxon>
        <taxon>Psathyrellaceae</taxon>
        <taxon>Coprinopsis</taxon>
    </lineage>
</organism>
<keyword evidence="3" id="KW-1185">Reference proteome</keyword>
<gene>
    <name evidence="2" type="ORF">FA15DRAFT_661342</name>
</gene>
<dbReference type="Proteomes" id="UP000307440">
    <property type="component" value="Unassembled WGS sequence"/>
</dbReference>
<dbReference type="EMBL" id="ML210489">
    <property type="protein sequence ID" value="TFK17580.1"/>
    <property type="molecule type" value="Genomic_DNA"/>
</dbReference>
<dbReference type="SUPFAM" id="SSF56112">
    <property type="entry name" value="Protein kinase-like (PK-like)"/>
    <property type="match status" value="1"/>
</dbReference>
<evidence type="ECO:0008006" key="4">
    <source>
        <dbReference type="Google" id="ProtNLM"/>
    </source>
</evidence>
<name>A0A5C3KC51_COPMA</name>
<accession>A0A5C3KC51</accession>
<dbReference type="STRING" id="230819.A0A5C3KC51"/>
<dbReference type="AlphaFoldDB" id="A0A5C3KC51"/>
<evidence type="ECO:0000313" key="3">
    <source>
        <dbReference type="Proteomes" id="UP000307440"/>
    </source>
</evidence>
<dbReference type="OrthoDB" id="2915404at2759"/>
<reference evidence="2 3" key="1">
    <citation type="journal article" date="2019" name="Nat. Ecol. Evol.">
        <title>Megaphylogeny resolves global patterns of mushroom evolution.</title>
        <authorList>
            <person name="Varga T."/>
            <person name="Krizsan K."/>
            <person name="Foldi C."/>
            <person name="Dima B."/>
            <person name="Sanchez-Garcia M."/>
            <person name="Sanchez-Ramirez S."/>
            <person name="Szollosi G.J."/>
            <person name="Szarkandi J.G."/>
            <person name="Papp V."/>
            <person name="Albert L."/>
            <person name="Andreopoulos W."/>
            <person name="Angelini C."/>
            <person name="Antonin V."/>
            <person name="Barry K.W."/>
            <person name="Bougher N.L."/>
            <person name="Buchanan P."/>
            <person name="Buyck B."/>
            <person name="Bense V."/>
            <person name="Catcheside P."/>
            <person name="Chovatia M."/>
            <person name="Cooper J."/>
            <person name="Damon W."/>
            <person name="Desjardin D."/>
            <person name="Finy P."/>
            <person name="Geml J."/>
            <person name="Haridas S."/>
            <person name="Hughes K."/>
            <person name="Justo A."/>
            <person name="Karasinski D."/>
            <person name="Kautmanova I."/>
            <person name="Kiss B."/>
            <person name="Kocsube S."/>
            <person name="Kotiranta H."/>
            <person name="LaButti K.M."/>
            <person name="Lechner B.E."/>
            <person name="Liimatainen K."/>
            <person name="Lipzen A."/>
            <person name="Lukacs Z."/>
            <person name="Mihaltcheva S."/>
            <person name="Morgado L.N."/>
            <person name="Niskanen T."/>
            <person name="Noordeloos M.E."/>
            <person name="Ohm R.A."/>
            <person name="Ortiz-Santana B."/>
            <person name="Ovrebo C."/>
            <person name="Racz N."/>
            <person name="Riley R."/>
            <person name="Savchenko A."/>
            <person name="Shiryaev A."/>
            <person name="Soop K."/>
            <person name="Spirin V."/>
            <person name="Szebenyi C."/>
            <person name="Tomsovsky M."/>
            <person name="Tulloss R.E."/>
            <person name="Uehling J."/>
            <person name="Grigoriev I.V."/>
            <person name="Vagvolgyi C."/>
            <person name="Papp T."/>
            <person name="Martin F.M."/>
            <person name="Miettinen O."/>
            <person name="Hibbett D.S."/>
            <person name="Nagy L.G."/>
        </authorList>
    </citation>
    <scope>NUCLEOTIDE SEQUENCE [LARGE SCALE GENOMIC DNA]</scope>
    <source>
        <strain evidence="2 3">CBS 121175</strain>
    </source>
</reference>
<proteinExistence type="predicted"/>
<feature type="region of interest" description="Disordered" evidence="1">
    <location>
        <begin position="566"/>
        <end position="593"/>
    </location>
</feature>
<dbReference type="InterPro" id="IPR011009">
    <property type="entry name" value="Kinase-like_dom_sf"/>
</dbReference>
<evidence type="ECO:0000313" key="2">
    <source>
        <dbReference type="EMBL" id="TFK17580.1"/>
    </source>
</evidence>
<sequence length="593" mass="64734">MSTSVTSTQTLQCPDCRKTFPAAPALHKLCEKCAELGKHAYQSDTWLEVKKWPQCVSCGQSWKNADLSTTGLCGGVTCQPAGALNRGVNAPAQNTDYQHPETISQRSTTLFDTIRRNSEFIGPVTSHTTASLLLHENSQRSITNAANGKSEAINIGIQYRMSGAPKKLADKYGSCALPFDGSKSLWDVQDYGLKQLNINWTKNGRPPLRVTDTVLRQENNISIEEGQMATTLQKWYNTVLSNRVEAKAPQWGTSKPGAPKRPATGPLKPTVNFELFVFEDVYESRIEQNNILLGAATSSFTQTKRSGNSKRDRAESLAASSMLPSAKMRRLQEEEFRSSFALTTQGSASKSAPVQAVRLEVAFKKVICSTVTLLGDPIFVEKGVIKGALANEPFAHGLMKSAFDLHILDEPKTRYVAKRFFRLEGDASTHDDGYPASQEQDTTQFTQAPFTAEEHNKFIKLECARGVLGGQILHEFYCMCNDKGVSVFRDLRFTEPMLLQERGKLSPASGLDETDDWGQESASEGLISTGVGDFGQQGIDQFVKQHTCRQVCQELGFPVLALAASDGGNNSDSSGDEDSDAAQGLGGDDIGLD</sequence>